<dbReference type="GeneID" id="301336657"/>
<name>A0ABY7JE23_STRNI</name>
<keyword evidence="2" id="KW-0812">Transmembrane</keyword>
<keyword evidence="2" id="KW-0472">Membrane</keyword>
<evidence type="ECO:0000256" key="2">
    <source>
        <dbReference type="SAM" id="Phobius"/>
    </source>
</evidence>
<feature type="compositionally biased region" description="Low complexity" evidence="1">
    <location>
        <begin position="19"/>
        <end position="28"/>
    </location>
</feature>
<dbReference type="Proteomes" id="UP001210169">
    <property type="component" value="Chromosome"/>
</dbReference>
<evidence type="ECO:0008006" key="5">
    <source>
        <dbReference type="Google" id="ProtNLM"/>
    </source>
</evidence>
<dbReference type="SUPFAM" id="SSF54427">
    <property type="entry name" value="NTF2-like"/>
    <property type="match status" value="1"/>
</dbReference>
<gene>
    <name evidence="3" type="ORF">STRNI_007515</name>
</gene>
<dbReference type="InterPro" id="IPR032710">
    <property type="entry name" value="NTF2-like_dom_sf"/>
</dbReference>
<dbReference type="EMBL" id="CP114203">
    <property type="protein sequence ID" value="WAU08778.1"/>
    <property type="molecule type" value="Genomic_DNA"/>
</dbReference>
<organism evidence="3 4">
    <name type="scientific">Streptomyces nigrescens</name>
    <dbReference type="NCBI Taxonomy" id="1920"/>
    <lineage>
        <taxon>Bacteria</taxon>
        <taxon>Bacillati</taxon>
        <taxon>Actinomycetota</taxon>
        <taxon>Actinomycetes</taxon>
        <taxon>Kitasatosporales</taxon>
        <taxon>Streptomycetaceae</taxon>
        <taxon>Streptomyces</taxon>
    </lineage>
</organism>
<accession>A0ABY7JE23</accession>
<evidence type="ECO:0000313" key="3">
    <source>
        <dbReference type="EMBL" id="WAU08778.1"/>
    </source>
</evidence>
<dbReference type="RefSeq" id="WP_277412835.1">
    <property type="nucleotide sequence ID" value="NZ_CP114203.1"/>
</dbReference>
<feature type="region of interest" description="Disordered" evidence="1">
    <location>
        <begin position="1"/>
        <end position="28"/>
    </location>
</feature>
<proteinExistence type="predicted"/>
<sequence>MTEHPGHTKSHCVQRKGSAFRTGRGARTTAGRVVPRLRLAMAAVLVGIGAILGVAPPAGGSSGASMVTVAAGAAAPDAQDRTAAIAQPRSLPRTPDTAGHHAVVPNQAAPDPADVVEAYFQAINNGEYVAAWALGGKHITGQPYDYFVRTFSDTARDDVTVRSVVGNNVAVELDATQTDGTHRYFAGTYTVRDGVIVAARIHRE</sequence>
<keyword evidence="4" id="KW-1185">Reference proteome</keyword>
<keyword evidence="2" id="KW-1133">Transmembrane helix</keyword>
<reference evidence="3 4" key="1">
    <citation type="submission" date="2022-12" db="EMBL/GenBank/DDBJ databases">
        <authorList>
            <person name="Ruckert C."/>
            <person name="Busche T."/>
            <person name="Kalinowski J."/>
            <person name="Wittmann C."/>
        </authorList>
    </citation>
    <scope>NUCLEOTIDE SEQUENCE [LARGE SCALE GENOMIC DNA]</scope>
    <source>
        <strain evidence="3 4">DSM 40276</strain>
    </source>
</reference>
<feature type="transmembrane region" description="Helical" evidence="2">
    <location>
        <begin position="37"/>
        <end position="55"/>
    </location>
</feature>
<protein>
    <recommendedName>
        <fullName evidence="5">SnoaL-like domain-containing protein</fullName>
    </recommendedName>
</protein>
<evidence type="ECO:0000313" key="4">
    <source>
        <dbReference type="Proteomes" id="UP001210169"/>
    </source>
</evidence>
<evidence type="ECO:0000256" key="1">
    <source>
        <dbReference type="SAM" id="MobiDB-lite"/>
    </source>
</evidence>